<evidence type="ECO:0000313" key="7">
    <source>
        <dbReference type="EMBL" id="MDQ6595004.1"/>
    </source>
</evidence>
<evidence type="ECO:0000313" key="8">
    <source>
        <dbReference type="Proteomes" id="UP001178888"/>
    </source>
</evidence>
<organism evidence="7 8">
    <name type="scientific">Bacillus salipaludis</name>
    <dbReference type="NCBI Taxonomy" id="2547811"/>
    <lineage>
        <taxon>Bacteria</taxon>
        <taxon>Bacillati</taxon>
        <taxon>Bacillota</taxon>
        <taxon>Bacilli</taxon>
        <taxon>Bacillales</taxon>
        <taxon>Bacillaceae</taxon>
        <taxon>Bacillus</taxon>
    </lineage>
</organism>
<evidence type="ECO:0000256" key="6">
    <source>
        <dbReference type="PIRNR" id="PIRNR000441"/>
    </source>
</evidence>
<dbReference type="EMBL" id="JAVGVR010000001">
    <property type="protein sequence ID" value="MDQ6595004.1"/>
    <property type="molecule type" value="Genomic_DNA"/>
</dbReference>
<dbReference type="InterPro" id="IPR011004">
    <property type="entry name" value="Trimer_LpxA-like_sf"/>
</dbReference>
<evidence type="ECO:0000256" key="1">
    <source>
        <dbReference type="ARBA" id="ARBA00007274"/>
    </source>
</evidence>
<dbReference type="GO" id="GO:0005737">
    <property type="term" value="C:cytoplasm"/>
    <property type="evidence" value="ECO:0007669"/>
    <property type="project" value="InterPro"/>
</dbReference>
<evidence type="ECO:0000256" key="3">
    <source>
        <dbReference type="ARBA" id="ARBA00022679"/>
    </source>
</evidence>
<comment type="caution">
    <text evidence="7">The sequence shown here is derived from an EMBL/GenBank/DDBJ whole genome shotgun (WGS) entry which is preliminary data.</text>
</comment>
<dbReference type="PROSITE" id="PS00101">
    <property type="entry name" value="HEXAPEP_TRANSFERASES"/>
    <property type="match status" value="1"/>
</dbReference>
<proteinExistence type="inferred from homology"/>
<evidence type="ECO:0000256" key="4">
    <source>
        <dbReference type="ARBA" id="ARBA00022737"/>
    </source>
</evidence>
<dbReference type="InterPro" id="IPR045304">
    <property type="entry name" value="LbH_SAT"/>
</dbReference>
<dbReference type="InterPro" id="IPR001451">
    <property type="entry name" value="Hexapep"/>
</dbReference>
<evidence type="ECO:0000256" key="2">
    <source>
        <dbReference type="ARBA" id="ARBA00018522"/>
    </source>
</evidence>
<dbReference type="EC" id="2.3.1.30" evidence="6"/>
<dbReference type="InterPro" id="IPR018357">
    <property type="entry name" value="Hexapep_transf_CS"/>
</dbReference>
<comment type="catalytic activity">
    <reaction evidence="6">
        <text>L-serine + acetyl-CoA = O-acetyl-L-serine + CoA</text>
        <dbReference type="Rhea" id="RHEA:24560"/>
        <dbReference type="ChEBI" id="CHEBI:33384"/>
        <dbReference type="ChEBI" id="CHEBI:57287"/>
        <dbReference type="ChEBI" id="CHEBI:57288"/>
        <dbReference type="ChEBI" id="CHEBI:58340"/>
        <dbReference type="EC" id="2.3.1.30"/>
    </reaction>
</comment>
<comment type="similarity">
    <text evidence="1 6">Belongs to the transferase hexapeptide repeat family.</text>
</comment>
<dbReference type="Pfam" id="PF00132">
    <property type="entry name" value="Hexapep"/>
    <property type="match status" value="1"/>
</dbReference>
<protein>
    <recommendedName>
        <fullName evidence="2 6">Serine acetyltransferase</fullName>
        <ecNumber evidence="6">2.3.1.30</ecNumber>
    </recommendedName>
</protein>
<keyword evidence="8" id="KW-1185">Reference proteome</keyword>
<dbReference type="RefSeq" id="WP_308912735.1">
    <property type="nucleotide sequence ID" value="NZ_JAVGVR010000001.1"/>
</dbReference>
<gene>
    <name evidence="7" type="ORF">RCG21_00820</name>
</gene>
<keyword evidence="5 6" id="KW-0012">Acyltransferase</keyword>
<dbReference type="GO" id="GO:0009001">
    <property type="term" value="F:serine O-acetyltransferase activity"/>
    <property type="evidence" value="ECO:0007669"/>
    <property type="project" value="UniProtKB-EC"/>
</dbReference>
<accession>A0AA90TSB6</accession>
<dbReference type="GO" id="GO:0006535">
    <property type="term" value="P:cysteine biosynthetic process from serine"/>
    <property type="evidence" value="ECO:0007669"/>
    <property type="project" value="InterPro"/>
</dbReference>
<dbReference type="AlphaFoldDB" id="A0AA90TSB6"/>
<dbReference type="PANTHER" id="PTHR42811">
    <property type="entry name" value="SERINE ACETYLTRANSFERASE"/>
    <property type="match status" value="1"/>
</dbReference>
<name>A0AA90TSB6_9BACI</name>
<dbReference type="Gene3D" id="2.160.10.10">
    <property type="entry name" value="Hexapeptide repeat proteins"/>
    <property type="match status" value="1"/>
</dbReference>
<dbReference type="SUPFAM" id="SSF51161">
    <property type="entry name" value="Trimeric LpxA-like enzymes"/>
    <property type="match status" value="1"/>
</dbReference>
<keyword evidence="3 6" id="KW-0808">Transferase</keyword>
<evidence type="ECO:0000256" key="5">
    <source>
        <dbReference type="ARBA" id="ARBA00023315"/>
    </source>
</evidence>
<sequence>MENLKRDIKVNKFSDPTKACLFITYRLGNWVYYNLKIPLFRELVLFIYKILDLIFIRIINNAQIPARAKIGGGLRLPHGGNGIIIHPNAEIGENCTIFHQVTIGYKDSPTKSYGPPILKNSVYVGAGAKILGDIIIEDESIIGANAVVVKNVPLKSTAVGIPAQIIKQAKK</sequence>
<dbReference type="Proteomes" id="UP001178888">
    <property type="component" value="Unassembled WGS sequence"/>
</dbReference>
<dbReference type="CDD" id="cd03354">
    <property type="entry name" value="LbH_SAT"/>
    <property type="match status" value="1"/>
</dbReference>
<reference evidence="7" key="1">
    <citation type="submission" date="2023-08" db="EMBL/GenBank/DDBJ databases">
        <title>Nitrogen cycling bacteria in agricultural field soils.</title>
        <authorList>
            <person name="Jang J."/>
        </authorList>
    </citation>
    <scope>NUCLEOTIDE SEQUENCE</scope>
    <source>
        <strain evidence="7">PS3-36</strain>
    </source>
</reference>
<dbReference type="PIRSF" id="PIRSF000441">
    <property type="entry name" value="CysE"/>
    <property type="match status" value="1"/>
</dbReference>
<dbReference type="InterPro" id="IPR005881">
    <property type="entry name" value="Ser_O-AcTrfase"/>
</dbReference>
<keyword evidence="4" id="KW-0677">Repeat</keyword>